<evidence type="ECO:0000256" key="6">
    <source>
        <dbReference type="ARBA" id="ARBA00022692"/>
    </source>
</evidence>
<keyword evidence="6 11" id="KW-0812">Transmembrane</keyword>
<dbReference type="NCBIfam" id="TIGR02532">
    <property type="entry name" value="IV_pilin_GFxxxE"/>
    <property type="match status" value="1"/>
</dbReference>
<dbReference type="OrthoDB" id="6880007at2"/>
<dbReference type="PROSITE" id="PS00409">
    <property type="entry name" value="PROKAR_NTER_METHYL"/>
    <property type="match status" value="1"/>
</dbReference>
<comment type="similarity">
    <text evidence="9">Belongs to the GSP H family.</text>
</comment>
<dbReference type="GO" id="GO:0005886">
    <property type="term" value="C:plasma membrane"/>
    <property type="evidence" value="ECO:0007669"/>
    <property type="project" value="UniProtKB-SubCell"/>
</dbReference>
<evidence type="ECO:0000256" key="10">
    <source>
        <dbReference type="ARBA" id="ARBA00030775"/>
    </source>
</evidence>
<dbReference type="Proteomes" id="UP001278050">
    <property type="component" value="Unassembled WGS sequence"/>
</dbReference>
<organism evidence="14 15">
    <name type="scientific">Ectopseudomonas alcaliphila</name>
    <dbReference type="NCBI Taxonomy" id="101564"/>
    <lineage>
        <taxon>Bacteria</taxon>
        <taxon>Pseudomonadati</taxon>
        <taxon>Pseudomonadota</taxon>
        <taxon>Gammaproteobacteria</taxon>
        <taxon>Pseudomonadales</taxon>
        <taxon>Pseudomonadaceae</taxon>
        <taxon>Ectopseudomonas</taxon>
    </lineage>
</organism>
<evidence type="ECO:0000313" key="15">
    <source>
        <dbReference type="Proteomes" id="UP000182413"/>
    </source>
</evidence>
<feature type="domain" description="General secretion pathway GspH" evidence="12">
    <location>
        <begin position="45"/>
        <end position="140"/>
    </location>
</feature>
<evidence type="ECO:0000313" key="13">
    <source>
        <dbReference type="EMBL" id="MDX5992100.1"/>
    </source>
</evidence>
<evidence type="ECO:0000256" key="5">
    <source>
        <dbReference type="ARBA" id="ARBA00022519"/>
    </source>
</evidence>
<evidence type="ECO:0000256" key="11">
    <source>
        <dbReference type="SAM" id="Phobius"/>
    </source>
</evidence>
<reference evidence="13 16" key="2">
    <citation type="submission" date="2023-11" db="EMBL/GenBank/DDBJ databases">
        <title>MicrobeMod: A computational toolkit for identifying prokaryotic methylation and restriction-modification with nanopore sequencing.</title>
        <authorList>
            <person name="Crits-Christoph A."/>
            <person name="Kang S.C."/>
            <person name="Lee H."/>
            <person name="Ostrov N."/>
        </authorList>
    </citation>
    <scope>NUCLEOTIDE SEQUENCE [LARGE SCALE GENOMIC DNA]</scope>
    <source>
        <strain evidence="13 16">ATCC BAA-571</strain>
    </source>
</reference>
<keyword evidence="16" id="KW-1185">Reference proteome</keyword>
<protein>
    <recommendedName>
        <fullName evidence="2">Type II secretion system protein H</fullName>
    </recommendedName>
    <alternativeName>
        <fullName evidence="10">General secretion pathway protein H</fullName>
    </alternativeName>
</protein>
<gene>
    <name evidence="14" type="ORF">SAMN05216575_1011064</name>
    <name evidence="13" type="ORF">SIM71_08545</name>
</gene>
<keyword evidence="5" id="KW-0997">Cell inner membrane</keyword>
<dbReference type="InterPro" id="IPR045584">
    <property type="entry name" value="Pilin-like"/>
</dbReference>
<dbReference type="GO" id="GO:0015628">
    <property type="term" value="P:protein secretion by the type II secretion system"/>
    <property type="evidence" value="ECO:0007669"/>
    <property type="project" value="InterPro"/>
</dbReference>
<evidence type="ECO:0000256" key="9">
    <source>
        <dbReference type="ARBA" id="ARBA00025772"/>
    </source>
</evidence>
<dbReference type="Proteomes" id="UP000182413">
    <property type="component" value="Unassembled WGS sequence"/>
</dbReference>
<dbReference type="GO" id="GO:0015627">
    <property type="term" value="C:type II protein secretion system complex"/>
    <property type="evidence" value="ECO:0007669"/>
    <property type="project" value="InterPro"/>
</dbReference>
<evidence type="ECO:0000313" key="14">
    <source>
        <dbReference type="EMBL" id="SDD67667.1"/>
    </source>
</evidence>
<evidence type="ECO:0000256" key="2">
    <source>
        <dbReference type="ARBA" id="ARBA00021549"/>
    </source>
</evidence>
<dbReference type="RefSeq" id="WP_074675800.1">
    <property type="nucleotide sequence ID" value="NZ_CBCSET010000001.1"/>
</dbReference>
<dbReference type="Pfam" id="PF07963">
    <property type="entry name" value="N_methyl"/>
    <property type="match status" value="1"/>
</dbReference>
<dbReference type="SUPFAM" id="SSF54523">
    <property type="entry name" value="Pili subunits"/>
    <property type="match status" value="1"/>
</dbReference>
<comment type="subcellular location">
    <subcellularLocation>
        <location evidence="1">Cell inner membrane</location>
        <topology evidence="1">Single-pass membrane protein</topology>
    </subcellularLocation>
</comment>
<evidence type="ECO:0000313" key="16">
    <source>
        <dbReference type="Proteomes" id="UP001278050"/>
    </source>
</evidence>
<evidence type="ECO:0000256" key="1">
    <source>
        <dbReference type="ARBA" id="ARBA00004377"/>
    </source>
</evidence>
<dbReference type="Pfam" id="PF12019">
    <property type="entry name" value="GspH"/>
    <property type="match status" value="1"/>
</dbReference>
<dbReference type="Gene3D" id="3.55.40.10">
    <property type="entry name" value="minor pseudopilin epsh domain"/>
    <property type="match status" value="1"/>
</dbReference>
<evidence type="ECO:0000256" key="7">
    <source>
        <dbReference type="ARBA" id="ARBA00022989"/>
    </source>
</evidence>
<proteinExistence type="inferred from homology"/>
<keyword evidence="4" id="KW-0488">Methylation</keyword>
<dbReference type="InterPro" id="IPR022346">
    <property type="entry name" value="T2SS_GspH"/>
</dbReference>
<sequence length="162" mass="17639">MSGPVTSRGFTLIELMIVLALLAIVSLIAIPNFMDFIERNRIQTQAQELQAFLLYARGEAVSRNTSITVTLDEDDDDLWVAKRNSGEIIRQLTQNPELVQIDSNVDEVRFRSNGTATAASFVVCKDGDTGRGFSLEIQISGAITLSKAGKNADGNDLNSCTL</sequence>
<dbReference type="InterPro" id="IPR012902">
    <property type="entry name" value="N_methyl_site"/>
</dbReference>
<dbReference type="EMBL" id="JAWXXP010000001">
    <property type="protein sequence ID" value="MDX5992100.1"/>
    <property type="molecule type" value="Genomic_DNA"/>
</dbReference>
<feature type="transmembrane region" description="Helical" evidence="11">
    <location>
        <begin position="12"/>
        <end position="33"/>
    </location>
</feature>
<dbReference type="AlphaFoldDB" id="A0A1G6WR19"/>
<keyword evidence="8 11" id="KW-0472">Membrane</keyword>
<accession>A0A1G6WR19</accession>
<evidence type="ECO:0000256" key="8">
    <source>
        <dbReference type="ARBA" id="ARBA00023136"/>
    </source>
</evidence>
<evidence type="ECO:0000256" key="3">
    <source>
        <dbReference type="ARBA" id="ARBA00022475"/>
    </source>
</evidence>
<keyword evidence="3" id="KW-1003">Cell membrane</keyword>
<dbReference type="EMBL" id="FNAE01000001">
    <property type="protein sequence ID" value="SDD67667.1"/>
    <property type="molecule type" value="Genomic_DNA"/>
</dbReference>
<reference evidence="14 15" key="1">
    <citation type="submission" date="2016-10" db="EMBL/GenBank/DDBJ databases">
        <authorList>
            <person name="de Groot N.N."/>
        </authorList>
    </citation>
    <scope>NUCLEOTIDE SEQUENCE [LARGE SCALE GENOMIC DNA]</scope>
    <source>
        <strain evidence="14 15">JCM 10630</strain>
    </source>
</reference>
<keyword evidence="7 11" id="KW-1133">Transmembrane helix</keyword>
<evidence type="ECO:0000256" key="4">
    <source>
        <dbReference type="ARBA" id="ARBA00022481"/>
    </source>
</evidence>
<name>A0A1G6WR19_9GAMM</name>
<evidence type="ECO:0000259" key="12">
    <source>
        <dbReference type="Pfam" id="PF12019"/>
    </source>
</evidence>